<dbReference type="InterPro" id="IPR003171">
    <property type="entry name" value="Mehydrof_redctse-like"/>
</dbReference>
<dbReference type="SUPFAM" id="SSF51730">
    <property type="entry name" value="FAD-linked oxidoreductase"/>
    <property type="match status" value="1"/>
</dbReference>
<organism evidence="10 11">
    <name type="scientific">Sphingomonas hylomeconis</name>
    <dbReference type="NCBI Taxonomy" id="1395958"/>
    <lineage>
        <taxon>Bacteria</taxon>
        <taxon>Pseudomonadati</taxon>
        <taxon>Pseudomonadota</taxon>
        <taxon>Alphaproteobacteria</taxon>
        <taxon>Sphingomonadales</taxon>
        <taxon>Sphingomonadaceae</taxon>
        <taxon>Sphingomonas</taxon>
    </lineage>
</organism>
<dbReference type="GO" id="GO:0004489">
    <property type="term" value="F:methylenetetrahydrofolate reductase [NAD(P)H] activity"/>
    <property type="evidence" value="ECO:0007669"/>
    <property type="project" value="UniProtKB-EC"/>
</dbReference>
<dbReference type="Proteomes" id="UP001595713">
    <property type="component" value="Unassembled WGS sequence"/>
</dbReference>
<reference evidence="11" key="1">
    <citation type="journal article" date="2019" name="Int. J. Syst. Evol. Microbiol.">
        <title>The Global Catalogue of Microorganisms (GCM) 10K type strain sequencing project: providing services to taxonomists for standard genome sequencing and annotation.</title>
        <authorList>
            <consortium name="The Broad Institute Genomics Platform"/>
            <consortium name="The Broad Institute Genome Sequencing Center for Infectious Disease"/>
            <person name="Wu L."/>
            <person name="Ma J."/>
        </authorList>
    </citation>
    <scope>NUCLEOTIDE SEQUENCE [LARGE SCALE GENOMIC DNA]</scope>
    <source>
        <strain evidence="11">KCTC 42739</strain>
    </source>
</reference>
<proteinExistence type="inferred from homology"/>
<keyword evidence="11" id="KW-1185">Reference proteome</keyword>
<comment type="cofactor">
    <cofactor evidence="1 9">
        <name>FAD</name>
        <dbReference type="ChEBI" id="CHEBI:57692"/>
    </cofactor>
</comment>
<evidence type="ECO:0000256" key="1">
    <source>
        <dbReference type="ARBA" id="ARBA00001974"/>
    </source>
</evidence>
<keyword evidence="5 9" id="KW-0274">FAD</keyword>
<dbReference type="EMBL" id="JBHRXP010000001">
    <property type="protein sequence ID" value="MFC3579175.1"/>
    <property type="molecule type" value="Genomic_DNA"/>
</dbReference>
<evidence type="ECO:0000256" key="8">
    <source>
        <dbReference type="ARBA" id="ARBA00048628"/>
    </source>
</evidence>
<dbReference type="RefSeq" id="WP_261295150.1">
    <property type="nucleotide sequence ID" value="NZ_JANQBK010000014.1"/>
</dbReference>
<evidence type="ECO:0000313" key="10">
    <source>
        <dbReference type="EMBL" id="MFC3579175.1"/>
    </source>
</evidence>
<protein>
    <recommendedName>
        <fullName evidence="9">Methylenetetrahydrofolate reductase</fullName>
    </recommendedName>
</protein>
<dbReference type="PANTHER" id="PTHR45754:SF3">
    <property type="entry name" value="METHYLENETETRAHYDROFOLATE REDUCTASE (NADPH)"/>
    <property type="match status" value="1"/>
</dbReference>
<accession>A0ABV7SV30</accession>
<dbReference type="PANTHER" id="PTHR45754">
    <property type="entry name" value="METHYLENETETRAHYDROFOLATE REDUCTASE"/>
    <property type="match status" value="1"/>
</dbReference>
<dbReference type="Pfam" id="PF02219">
    <property type="entry name" value="MTHFR"/>
    <property type="match status" value="1"/>
</dbReference>
<evidence type="ECO:0000256" key="4">
    <source>
        <dbReference type="ARBA" id="ARBA00022630"/>
    </source>
</evidence>
<evidence type="ECO:0000256" key="3">
    <source>
        <dbReference type="ARBA" id="ARBA00006743"/>
    </source>
</evidence>
<dbReference type="InterPro" id="IPR029041">
    <property type="entry name" value="FAD-linked_oxidoreductase-like"/>
</dbReference>
<comment type="similarity">
    <text evidence="3 9">Belongs to the methylenetetrahydrofolate reductase family.</text>
</comment>
<dbReference type="Gene3D" id="3.20.20.220">
    <property type="match status" value="1"/>
</dbReference>
<evidence type="ECO:0000256" key="9">
    <source>
        <dbReference type="RuleBase" id="RU003862"/>
    </source>
</evidence>
<comment type="caution">
    <text evidence="10">The sequence shown here is derived from an EMBL/GenBank/DDBJ whole genome shotgun (WGS) entry which is preliminary data.</text>
</comment>
<comment type="pathway">
    <text evidence="2 9">One-carbon metabolism; tetrahydrofolate interconversion.</text>
</comment>
<evidence type="ECO:0000256" key="7">
    <source>
        <dbReference type="ARBA" id="ARBA00034478"/>
    </source>
</evidence>
<name>A0ABV7SV30_9SPHN</name>
<keyword evidence="4 9" id="KW-0285">Flavoprotein</keyword>
<keyword evidence="6 9" id="KW-0560">Oxidoreductase</keyword>
<sequence length="293" mass="31298">MHISNALHPAWEQPVPGVLTDGYSLEMTAKDVDALRAAAPRIAPDTPVAITFLPGETMAARIDAAVLVRSLGFEPMPHLSARRIASHEELETIVARTTAEAGATRMFLVAGDPPVPAGPFSDTLSLLRTGLFERHGIKAIGIAGHPDGHPAMTGEELWRTLVEKQAEIHSRDMAMLIVTQFGFDADPFLAWLGELRRRGIDVPVRIGVPGPAGIKTLLRFAAHCGVGASASVMAKYGVSLSRLLGAAGPDKLVAAFAAGLTPAHGPVRLHFYPFGGLERTVDWIGEYGMRRAR</sequence>
<dbReference type="CDD" id="cd00537">
    <property type="entry name" value="MTHFR"/>
    <property type="match status" value="1"/>
</dbReference>
<evidence type="ECO:0000256" key="6">
    <source>
        <dbReference type="ARBA" id="ARBA00023002"/>
    </source>
</evidence>
<gene>
    <name evidence="10" type="ORF">ACFONA_03270</name>
</gene>
<evidence type="ECO:0000256" key="2">
    <source>
        <dbReference type="ARBA" id="ARBA00004777"/>
    </source>
</evidence>
<evidence type="ECO:0000313" key="11">
    <source>
        <dbReference type="Proteomes" id="UP001595713"/>
    </source>
</evidence>
<comment type="catalytic activity">
    <reaction evidence="8">
        <text>(6S)-5-methyl-5,6,7,8-tetrahydrofolate + NAD(+) = (6R)-5,10-methylene-5,6,7,8-tetrahydrofolate + NADH + H(+)</text>
        <dbReference type="Rhea" id="RHEA:19821"/>
        <dbReference type="ChEBI" id="CHEBI:15378"/>
        <dbReference type="ChEBI" id="CHEBI:15636"/>
        <dbReference type="ChEBI" id="CHEBI:18608"/>
        <dbReference type="ChEBI" id="CHEBI:57540"/>
        <dbReference type="ChEBI" id="CHEBI:57945"/>
        <dbReference type="EC" id="1.5.1.54"/>
    </reaction>
    <physiologicalReaction direction="right-to-left" evidence="8">
        <dbReference type="Rhea" id="RHEA:19823"/>
    </physiologicalReaction>
</comment>
<evidence type="ECO:0000256" key="5">
    <source>
        <dbReference type="ARBA" id="ARBA00022827"/>
    </source>
</evidence>
<comment type="pathway">
    <text evidence="7">Amino-acid biosynthesis; L-methionine biosynthesis via de novo pathway.</text>
</comment>